<dbReference type="eggNOG" id="ENOG502R1DI">
    <property type="taxonomic scope" value="Eukaryota"/>
</dbReference>
<dbReference type="InParanoid" id="A0DNF9"/>
<dbReference type="PANTHER" id="PTHR47572:SF4">
    <property type="entry name" value="LACTONASE DRP35"/>
    <property type="match status" value="1"/>
</dbReference>
<dbReference type="Pfam" id="PF08450">
    <property type="entry name" value="SGL"/>
    <property type="match status" value="1"/>
</dbReference>
<dbReference type="HOGENOM" id="CLU_089135_0_0_1"/>
<evidence type="ECO:0000256" key="1">
    <source>
        <dbReference type="ARBA" id="ARBA00022801"/>
    </source>
</evidence>
<dbReference type="SUPFAM" id="SSF63829">
    <property type="entry name" value="Calcium-dependent phosphotriesterase"/>
    <property type="match status" value="1"/>
</dbReference>
<keyword evidence="4" id="KW-1185">Reference proteome</keyword>
<dbReference type="KEGG" id="ptm:GSPATT00018772001"/>
<name>A0DNF9_PARTE</name>
<organism evidence="3 4">
    <name type="scientific">Paramecium tetraurelia</name>
    <dbReference type="NCBI Taxonomy" id="5888"/>
    <lineage>
        <taxon>Eukaryota</taxon>
        <taxon>Sar</taxon>
        <taxon>Alveolata</taxon>
        <taxon>Ciliophora</taxon>
        <taxon>Intramacronucleata</taxon>
        <taxon>Oligohymenophorea</taxon>
        <taxon>Peniculida</taxon>
        <taxon>Parameciidae</taxon>
        <taxon>Paramecium</taxon>
    </lineage>
</organism>
<proteinExistence type="predicted"/>
<keyword evidence="1" id="KW-0378">Hydrolase</keyword>
<evidence type="ECO:0000313" key="4">
    <source>
        <dbReference type="Proteomes" id="UP000000600"/>
    </source>
</evidence>
<dbReference type="RefSeq" id="XP_001451973.1">
    <property type="nucleotide sequence ID" value="XM_001451936.1"/>
</dbReference>
<dbReference type="AlphaFoldDB" id="A0DNF9"/>
<gene>
    <name evidence="3" type="ORF">GSPATT00018772001</name>
</gene>
<dbReference type="STRING" id="5888.A0DNF9"/>
<feature type="domain" description="SMP-30/Gluconolactonase/LRE-like region" evidence="2">
    <location>
        <begin position="25"/>
        <end position="262"/>
    </location>
</feature>
<dbReference type="Gene3D" id="2.120.10.30">
    <property type="entry name" value="TolB, C-terminal domain"/>
    <property type="match status" value="1"/>
</dbReference>
<dbReference type="InterPro" id="IPR051262">
    <property type="entry name" value="SMP-30/CGR1_Lactonase"/>
</dbReference>
<protein>
    <recommendedName>
        <fullName evidence="2">SMP-30/Gluconolactonase/LRE-like region domain-containing protein</fullName>
    </recommendedName>
</protein>
<dbReference type="Proteomes" id="UP000000600">
    <property type="component" value="Unassembled WGS sequence"/>
</dbReference>
<reference evidence="3 4" key="1">
    <citation type="journal article" date="2006" name="Nature">
        <title>Global trends of whole-genome duplications revealed by the ciliate Paramecium tetraurelia.</title>
        <authorList>
            <consortium name="Genoscope"/>
            <person name="Aury J.-M."/>
            <person name="Jaillon O."/>
            <person name="Duret L."/>
            <person name="Noel B."/>
            <person name="Jubin C."/>
            <person name="Porcel B.M."/>
            <person name="Segurens B."/>
            <person name="Daubin V."/>
            <person name="Anthouard V."/>
            <person name="Aiach N."/>
            <person name="Arnaiz O."/>
            <person name="Billaut A."/>
            <person name="Beisson J."/>
            <person name="Blanc I."/>
            <person name="Bouhouche K."/>
            <person name="Camara F."/>
            <person name="Duharcourt S."/>
            <person name="Guigo R."/>
            <person name="Gogendeau D."/>
            <person name="Katinka M."/>
            <person name="Keller A.-M."/>
            <person name="Kissmehl R."/>
            <person name="Klotz C."/>
            <person name="Koll F."/>
            <person name="Le Moue A."/>
            <person name="Lepere C."/>
            <person name="Malinsky S."/>
            <person name="Nowacki M."/>
            <person name="Nowak J.K."/>
            <person name="Plattner H."/>
            <person name="Poulain J."/>
            <person name="Ruiz F."/>
            <person name="Serrano V."/>
            <person name="Zagulski M."/>
            <person name="Dessen P."/>
            <person name="Betermier M."/>
            <person name="Weissenbach J."/>
            <person name="Scarpelli C."/>
            <person name="Schachter V."/>
            <person name="Sperling L."/>
            <person name="Meyer E."/>
            <person name="Cohen J."/>
            <person name="Wincker P."/>
        </authorList>
    </citation>
    <scope>NUCLEOTIDE SEQUENCE [LARGE SCALE GENOMIC DNA]</scope>
    <source>
        <strain evidence="3 4">Stock d4-2</strain>
    </source>
</reference>
<dbReference type="PANTHER" id="PTHR47572">
    <property type="entry name" value="LIPOPROTEIN-RELATED"/>
    <property type="match status" value="1"/>
</dbReference>
<dbReference type="FunFam" id="2.120.10.30:FF:000174">
    <property type="entry name" value="Uncharacterized protein"/>
    <property type="match status" value="1"/>
</dbReference>
<dbReference type="GeneID" id="5037758"/>
<dbReference type="OMA" id="ARYEFAQ"/>
<evidence type="ECO:0000313" key="3">
    <source>
        <dbReference type="EMBL" id="CAK84576.1"/>
    </source>
</evidence>
<accession>A0DNF9</accession>
<dbReference type="GO" id="GO:0016787">
    <property type="term" value="F:hydrolase activity"/>
    <property type="evidence" value="ECO:0000318"/>
    <property type="project" value="GO_Central"/>
</dbReference>
<dbReference type="EMBL" id="CT868518">
    <property type="protein sequence ID" value="CAK84576.1"/>
    <property type="molecule type" value="Genomic_DNA"/>
</dbReference>
<sequence length="306" mass="34487">MSAPQIIIEQQSQLNSPIEVDGAVYVAAQNGEIIQYKDEQSKTFFHVASQPHSIKMDNKNKVFYVANMARQCIQRFSQDENNDEIIDFINEFEGMPLLGPNSILLSPKNNMVFFTDSGPFGETAIDNCKGSLFAADLENLTCKALALYCLSFPSGICMGNDEKTIYLCETGKNRILRFVQANAGIYYFRYQLPHKFSVYIQFQGRFGPMACAVSSTDLLYVARYEFAQVTEDGLISVYNQNGINIDNIILPQYPELTGMTFSVQAQIFVQSRLQPGVLYITENSQKGKCLKLNVTPPDKKDKDKFK</sequence>
<dbReference type="InterPro" id="IPR011042">
    <property type="entry name" value="6-blade_b-propeller_TolB-like"/>
</dbReference>
<dbReference type="InterPro" id="IPR013658">
    <property type="entry name" value="SGL"/>
</dbReference>
<dbReference type="OrthoDB" id="423498at2759"/>
<evidence type="ECO:0000259" key="2">
    <source>
        <dbReference type="Pfam" id="PF08450"/>
    </source>
</evidence>